<feature type="domain" description="Penicillin-binding protein dimerisation" evidence="7">
    <location>
        <begin position="121"/>
        <end position="284"/>
    </location>
</feature>
<name>A0A4R8WK06_9MICO</name>
<organism evidence="8 9">
    <name type="scientific">Cryobacterium algoritolerans</name>
    <dbReference type="NCBI Taxonomy" id="1259184"/>
    <lineage>
        <taxon>Bacteria</taxon>
        <taxon>Bacillati</taxon>
        <taxon>Actinomycetota</taxon>
        <taxon>Actinomycetes</taxon>
        <taxon>Micrococcales</taxon>
        <taxon>Microbacteriaceae</taxon>
        <taxon>Cryobacterium</taxon>
    </lineage>
</organism>
<evidence type="ECO:0000313" key="9">
    <source>
        <dbReference type="Proteomes" id="UP000298412"/>
    </source>
</evidence>
<feature type="compositionally biased region" description="Low complexity" evidence="4">
    <location>
        <begin position="19"/>
        <end position="28"/>
    </location>
</feature>
<protein>
    <submittedName>
        <fullName evidence="8">Penicillin-binding protein 2</fullName>
    </submittedName>
</protein>
<dbReference type="InterPro" id="IPR036138">
    <property type="entry name" value="PBP_dimer_sf"/>
</dbReference>
<dbReference type="EMBL" id="SOFP01000072">
    <property type="protein sequence ID" value="TFC11036.1"/>
    <property type="molecule type" value="Genomic_DNA"/>
</dbReference>
<reference evidence="8 9" key="1">
    <citation type="submission" date="2019-03" db="EMBL/GenBank/DDBJ databases">
        <title>Genomics of glacier-inhabiting Cryobacterium strains.</title>
        <authorList>
            <person name="Liu Q."/>
            <person name="Xin Y.-H."/>
        </authorList>
    </citation>
    <scope>NUCLEOTIDE SEQUENCE [LARGE SCALE GENOMIC DNA]</scope>
    <source>
        <strain evidence="8 9">MDT1-3</strain>
    </source>
</reference>
<keyword evidence="5" id="KW-1133">Transmembrane helix</keyword>
<keyword evidence="3 5" id="KW-0472">Membrane</keyword>
<dbReference type="Proteomes" id="UP000298412">
    <property type="component" value="Unassembled WGS sequence"/>
</dbReference>
<evidence type="ECO:0000259" key="6">
    <source>
        <dbReference type="Pfam" id="PF00905"/>
    </source>
</evidence>
<dbReference type="Gene3D" id="3.90.1310.10">
    <property type="entry name" value="Penicillin-binding protein 2a (Domain 2)"/>
    <property type="match status" value="1"/>
</dbReference>
<dbReference type="OrthoDB" id="9789078at2"/>
<evidence type="ECO:0000256" key="4">
    <source>
        <dbReference type="SAM" id="MobiDB-lite"/>
    </source>
</evidence>
<feature type="transmembrane region" description="Helical" evidence="5">
    <location>
        <begin position="78"/>
        <end position="97"/>
    </location>
</feature>
<evidence type="ECO:0000313" key="8">
    <source>
        <dbReference type="EMBL" id="TFC11036.1"/>
    </source>
</evidence>
<dbReference type="AlphaFoldDB" id="A0A4R8WK06"/>
<dbReference type="Gene3D" id="3.40.710.10">
    <property type="entry name" value="DD-peptidase/beta-lactamase superfamily"/>
    <property type="match status" value="1"/>
</dbReference>
<accession>A0A4R8WK06</accession>
<comment type="subcellular location">
    <subcellularLocation>
        <location evidence="1">Membrane</location>
    </subcellularLocation>
</comment>
<comment type="similarity">
    <text evidence="2">Belongs to the transpeptidase family.</text>
</comment>
<evidence type="ECO:0000256" key="5">
    <source>
        <dbReference type="SAM" id="Phobius"/>
    </source>
</evidence>
<keyword evidence="9" id="KW-1185">Reference proteome</keyword>
<dbReference type="InterPro" id="IPR012338">
    <property type="entry name" value="Beta-lactam/transpept-like"/>
</dbReference>
<dbReference type="Gene3D" id="3.30.450.330">
    <property type="match status" value="1"/>
</dbReference>
<evidence type="ECO:0000259" key="7">
    <source>
        <dbReference type="Pfam" id="PF03717"/>
    </source>
</evidence>
<dbReference type="PANTHER" id="PTHR30627">
    <property type="entry name" value="PEPTIDOGLYCAN D,D-TRANSPEPTIDASE"/>
    <property type="match status" value="1"/>
</dbReference>
<dbReference type="Pfam" id="PF00905">
    <property type="entry name" value="Transpeptidase"/>
    <property type="match status" value="1"/>
</dbReference>
<dbReference type="InterPro" id="IPR050515">
    <property type="entry name" value="Beta-lactam/transpept"/>
</dbReference>
<feature type="compositionally biased region" description="Basic residues" evidence="4">
    <location>
        <begin position="29"/>
        <end position="42"/>
    </location>
</feature>
<dbReference type="GO" id="GO:0071555">
    <property type="term" value="P:cell wall organization"/>
    <property type="evidence" value="ECO:0007669"/>
    <property type="project" value="TreeGrafter"/>
</dbReference>
<dbReference type="GO" id="GO:0005886">
    <property type="term" value="C:plasma membrane"/>
    <property type="evidence" value="ECO:0007669"/>
    <property type="project" value="TreeGrafter"/>
</dbReference>
<dbReference type="GO" id="GO:0008658">
    <property type="term" value="F:penicillin binding"/>
    <property type="evidence" value="ECO:0007669"/>
    <property type="project" value="InterPro"/>
</dbReference>
<dbReference type="SUPFAM" id="SSF56519">
    <property type="entry name" value="Penicillin binding protein dimerisation domain"/>
    <property type="match status" value="1"/>
</dbReference>
<keyword evidence="5" id="KW-0812">Transmembrane</keyword>
<dbReference type="SUPFAM" id="SSF56601">
    <property type="entry name" value="beta-lactamase/transpeptidase-like"/>
    <property type="match status" value="1"/>
</dbReference>
<evidence type="ECO:0000256" key="2">
    <source>
        <dbReference type="ARBA" id="ARBA00007171"/>
    </source>
</evidence>
<evidence type="ECO:0000256" key="1">
    <source>
        <dbReference type="ARBA" id="ARBA00004370"/>
    </source>
</evidence>
<feature type="domain" description="Penicillin-binding protein transpeptidase" evidence="6">
    <location>
        <begin position="328"/>
        <end position="635"/>
    </location>
</feature>
<proteinExistence type="inferred from homology"/>
<sequence length="658" mass="69602">MRCSPAYRWSRSCRRVQARVPASAAPRSAPRRRSQTSRRRLCRTASRPPQPASPATPWPGHSKDQTVATNTRSSRRRIAGTIVLLFAIIALFVVKLVDIQIVRADTLNAESLGNRSVEQPVYGSRGDILDANGVVLAGTVMRYNITLSPRNAAEFTRTTDAGKVTVTVAQAAAEIGALTGKTGDSILAIISGALAKDKGSDYAFVAKAVDVNVFRAVDKLEIPWIYFEKNPSRVYPDGAVAGNLVGFVSSGGEAQAGLELGQDSCLASTNGTETYEKGADGVRLPQSTVTTRQAQNGGDVVTTIDSDLNWYVQQVLAKQATATGAAWGTVVVQEVKTGKLVAVADYPSVDPNNVNGTANHDDRGSRAFTASFEPGSTFKALTAASVLDAGLATPGSKIVAPYRYLPPNGANVNDSSGHADLNLTLTGVLIESSNTGMSKFGELLSDQQRYDYMTRFGLGKATEAQFPAEDSGILHAFGNWDSQTKYATMFGQGLTTTALQISSIYQTIGNNGVRLPVQLVEGCRHADGTMTEVPATAGSQVVSASAARDTADMLEMVYQKGWLAAKWNIPGYRVAAKTGTAQMPDGKGSYTHGYLVSVSGFAPADDPEYVVSVSLADPVKLNSSAASAPIFQEVMSQVLKKYRAVPSGAAAPALPGTW</sequence>
<feature type="region of interest" description="Disordered" evidence="4">
    <location>
        <begin position="19"/>
        <end position="72"/>
    </location>
</feature>
<feature type="compositionally biased region" description="Pro residues" evidence="4">
    <location>
        <begin position="48"/>
        <end position="57"/>
    </location>
</feature>
<evidence type="ECO:0000256" key="3">
    <source>
        <dbReference type="ARBA" id="ARBA00023136"/>
    </source>
</evidence>
<gene>
    <name evidence="8" type="ORF">E3O19_14860</name>
</gene>
<dbReference type="InterPro" id="IPR005311">
    <property type="entry name" value="PBP_dimer"/>
</dbReference>
<dbReference type="Pfam" id="PF03717">
    <property type="entry name" value="PBP_dimer"/>
    <property type="match status" value="1"/>
</dbReference>
<dbReference type="InterPro" id="IPR001460">
    <property type="entry name" value="PCN-bd_Tpept"/>
</dbReference>
<comment type="caution">
    <text evidence="8">The sequence shown here is derived from an EMBL/GenBank/DDBJ whole genome shotgun (WGS) entry which is preliminary data.</text>
</comment>
<dbReference type="PANTHER" id="PTHR30627:SF1">
    <property type="entry name" value="PEPTIDOGLYCAN D,D-TRANSPEPTIDASE FTSI"/>
    <property type="match status" value="1"/>
</dbReference>